<evidence type="ECO:0000256" key="2">
    <source>
        <dbReference type="SAM" id="Phobius"/>
    </source>
</evidence>
<keyword evidence="6" id="KW-1185">Reference proteome</keyword>
<dbReference type="OrthoDB" id="5105562at2"/>
<gene>
    <name evidence="5" type="ORF">SAMN04489806_2445</name>
</gene>
<organism evidence="5 6">
    <name type="scientific">Paramicrobacterium humi</name>
    <dbReference type="NCBI Taxonomy" id="640635"/>
    <lineage>
        <taxon>Bacteria</taxon>
        <taxon>Bacillati</taxon>
        <taxon>Actinomycetota</taxon>
        <taxon>Actinomycetes</taxon>
        <taxon>Micrococcales</taxon>
        <taxon>Microbacteriaceae</taxon>
        <taxon>Paramicrobacterium</taxon>
    </lineage>
</organism>
<feature type="transmembrane region" description="Helical" evidence="2">
    <location>
        <begin position="167"/>
        <end position="188"/>
    </location>
</feature>
<sequence length="649" mass="66979">MPKLPRLPLAALAAAFVVLGTPLAAAAVDPMPLGSSHVLDEADVLDSAEEASVEDAAANLYERTGHDLFVVYVDSFTNPSSPEDWANTVAEQNGLGPDDYLLAIAATDRAYYLSADQAGPVSLSDISAIEQKNIEPRLHDSDWAGAAVAAADGLGGSIEGRMSAATGWLIALGVIVAIGLVILVVVLVRRGRSRRARAESLEELEAEASRALVQSDDAVRTAEQDLGFALAQYGEDAVKPYKAAVAEASTQLREAFGLQQQLDDAIPDTDEQKRSSYARILEICTAVGTALDAQEASFDELDALAENLSPVLQSVDADIAALEQRLPEGSRLLDELQRRYAATATEAVADNVAQATERIRFAREGLSSARANAEAGTNGQAAVFLRDAKRAVAQGGQLLDAVARRRDELAAAQAEVQRLIADLDADVAAARGDGSAELAGVAAAAAQTVEDARSAAPPTDPVELASRLTEANTRMDAALKRVRDAAEAERRARASLGSALSIASSHVSQAEDFIAARRGAVGTTARTRLAEARRLLAEAQSLSQGDPTTALASAQRAAALAQQSLASAQSDLSGFDTGFGGGFGGPYATGRSSGVVDGLLGAVIGGLLASGGSSRGFGGGYRSSGRGPSFGGGRSFGGGGRSRRGGGRF</sequence>
<keyword evidence="2" id="KW-1133">Transmembrane helix</keyword>
<dbReference type="EMBL" id="FNRY01000001">
    <property type="protein sequence ID" value="SEC04253.1"/>
    <property type="molecule type" value="Genomic_DNA"/>
</dbReference>
<keyword evidence="2" id="KW-0812">Transmembrane</keyword>
<evidence type="ECO:0000313" key="5">
    <source>
        <dbReference type="EMBL" id="SEC04253.1"/>
    </source>
</evidence>
<reference evidence="5 6" key="1">
    <citation type="submission" date="2016-10" db="EMBL/GenBank/DDBJ databases">
        <authorList>
            <person name="de Groot N.N."/>
        </authorList>
    </citation>
    <scope>NUCLEOTIDE SEQUENCE [LARGE SCALE GENOMIC DNA]</scope>
    <source>
        <strain evidence="5 6">DSM 21799</strain>
    </source>
</reference>
<dbReference type="RefSeq" id="WP_091184683.1">
    <property type="nucleotide sequence ID" value="NZ_FNRY01000001.1"/>
</dbReference>
<feature type="region of interest" description="Disordered" evidence="1">
    <location>
        <begin position="619"/>
        <end position="649"/>
    </location>
</feature>
<dbReference type="Pfam" id="PF04536">
    <property type="entry name" value="TPM_phosphatase"/>
    <property type="match status" value="1"/>
</dbReference>
<accession>A0A1H4P9Y5</accession>
<keyword evidence="3" id="KW-0732">Signal</keyword>
<proteinExistence type="predicted"/>
<protein>
    <submittedName>
        <fullName evidence="5">TLP18.3, Psb32 and MOLO-1 founding protein of phosphatase</fullName>
    </submittedName>
</protein>
<feature type="domain" description="TPM" evidence="4">
    <location>
        <begin position="38"/>
        <end position="155"/>
    </location>
</feature>
<dbReference type="InterPro" id="IPR007621">
    <property type="entry name" value="TPM_dom"/>
</dbReference>
<dbReference type="Proteomes" id="UP000199183">
    <property type="component" value="Unassembled WGS sequence"/>
</dbReference>
<dbReference type="STRING" id="640635.SAMN04489806_2445"/>
<dbReference type="AlphaFoldDB" id="A0A1H4P9Y5"/>
<evidence type="ECO:0000259" key="4">
    <source>
        <dbReference type="Pfam" id="PF04536"/>
    </source>
</evidence>
<name>A0A1H4P9Y5_9MICO</name>
<keyword evidence="2" id="KW-0472">Membrane</keyword>
<evidence type="ECO:0000256" key="3">
    <source>
        <dbReference type="SAM" id="SignalP"/>
    </source>
</evidence>
<dbReference type="Gene3D" id="3.10.310.50">
    <property type="match status" value="1"/>
</dbReference>
<feature type="signal peptide" evidence="3">
    <location>
        <begin position="1"/>
        <end position="26"/>
    </location>
</feature>
<feature type="chain" id="PRO_5038683748" evidence="3">
    <location>
        <begin position="27"/>
        <end position="649"/>
    </location>
</feature>
<evidence type="ECO:0000256" key="1">
    <source>
        <dbReference type="SAM" id="MobiDB-lite"/>
    </source>
</evidence>
<evidence type="ECO:0000313" key="6">
    <source>
        <dbReference type="Proteomes" id="UP000199183"/>
    </source>
</evidence>
<feature type="compositionally biased region" description="Gly residues" evidence="1">
    <location>
        <begin position="619"/>
        <end position="640"/>
    </location>
</feature>